<dbReference type="Pfam" id="PF00113">
    <property type="entry name" value="Enolase_C"/>
    <property type="match status" value="1"/>
</dbReference>
<dbReference type="SUPFAM" id="SSF51604">
    <property type="entry name" value="Enolase C-terminal domain-like"/>
    <property type="match status" value="1"/>
</dbReference>
<comment type="similarity">
    <text evidence="2">Belongs to the enolase family.</text>
</comment>
<evidence type="ECO:0000259" key="8">
    <source>
        <dbReference type="SMART" id="SM01192"/>
    </source>
</evidence>
<dbReference type="PANTHER" id="PTHR11902:SF30">
    <property type="entry name" value="ENOLASE 4"/>
    <property type="match status" value="1"/>
</dbReference>
<dbReference type="EC" id="4.2.1.11" evidence="3"/>
<protein>
    <recommendedName>
        <fullName evidence="3">phosphopyruvate hydratase</fullName>
        <ecNumber evidence="3">4.2.1.11</ecNumber>
    </recommendedName>
    <alternativeName>
        <fullName evidence="6">2-phospho-D-glycerate hydro-lyase</fullName>
    </alternativeName>
</protein>
<dbReference type="InterPro" id="IPR020810">
    <property type="entry name" value="Enolase_C"/>
</dbReference>
<feature type="domain" description="Enolase C-terminal TIM barrel" evidence="8">
    <location>
        <begin position="163"/>
        <end position="331"/>
    </location>
</feature>
<dbReference type="RefSeq" id="XP_014674795.1">
    <property type="nucleotide sequence ID" value="XM_014819309.1"/>
</dbReference>
<organism evidence="9 10">
    <name type="scientific">Priapulus caudatus</name>
    <name type="common">Priapulid worm</name>
    <dbReference type="NCBI Taxonomy" id="37621"/>
    <lineage>
        <taxon>Eukaryota</taxon>
        <taxon>Metazoa</taxon>
        <taxon>Ecdysozoa</taxon>
        <taxon>Scalidophora</taxon>
        <taxon>Priapulida</taxon>
        <taxon>Priapulimorpha</taxon>
        <taxon>Priapulimorphida</taxon>
        <taxon>Priapulidae</taxon>
        <taxon>Priapulus</taxon>
    </lineage>
</organism>
<dbReference type="SMART" id="SM01192">
    <property type="entry name" value="Enolase_C"/>
    <property type="match status" value="1"/>
</dbReference>
<feature type="compositionally biased region" description="Basic residues" evidence="7">
    <location>
        <begin position="97"/>
        <end position="112"/>
    </location>
</feature>
<evidence type="ECO:0000256" key="1">
    <source>
        <dbReference type="ARBA" id="ARBA00005031"/>
    </source>
</evidence>
<evidence type="ECO:0000256" key="5">
    <source>
        <dbReference type="ARBA" id="ARBA00023239"/>
    </source>
</evidence>
<keyword evidence="9" id="KW-1185">Reference proteome</keyword>
<proteinExistence type="inferred from homology"/>
<keyword evidence="4" id="KW-0324">Glycolysis</keyword>
<dbReference type="PANTHER" id="PTHR11902">
    <property type="entry name" value="ENOLASE"/>
    <property type="match status" value="1"/>
</dbReference>
<name>A0ABM1ERH4_PRICU</name>
<evidence type="ECO:0000256" key="4">
    <source>
        <dbReference type="ARBA" id="ARBA00023152"/>
    </source>
</evidence>
<evidence type="ECO:0000256" key="6">
    <source>
        <dbReference type="ARBA" id="ARBA00031125"/>
    </source>
</evidence>
<evidence type="ECO:0000313" key="9">
    <source>
        <dbReference type="Proteomes" id="UP000695022"/>
    </source>
</evidence>
<evidence type="ECO:0000313" key="10">
    <source>
        <dbReference type="RefSeq" id="XP_014674795.1"/>
    </source>
</evidence>
<dbReference type="InterPro" id="IPR000941">
    <property type="entry name" value="Enolase"/>
</dbReference>
<evidence type="ECO:0000256" key="7">
    <source>
        <dbReference type="SAM" id="MobiDB-lite"/>
    </source>
</evidence>
<gene>
    <name evidence="10" type="primary">LOC106814926</name>
</gene>
<feature type="region of interest" description="Disordered" evidence="7">
    <location>
        <begin position="91"/>
        <end position="118"/>
    </location>
</feature>
<dbReference type="Proteomes" id="UP000695022">
    <property type="component" value="Unplaced"/>
</dbReference>
<sequence length="331" mass="35629">MSQMQIHCQVKGIEQACGVSTMPCLDGEAAFTEAATCINDFISRSIVGLNAGDQTCVDLHIRTAHEEFLAEQVRLKDLALKASECSTDADVVQTKSSKSKTKASKSPKHSAKSKVGERPVEAPASLHAMLLASQAVAAAAAAAANVPLCTHLRHLSSMQDTCGYYRPAPVVSVLSGGGKGKLSLLRDVMVIPSSSFTLQQAVDVLMKLTLYLEATFGSKSGAVKNRWGVLMPSFDRIEQALDPLLEAFSQLQLEAGTDIFLGVALNVDSAYDQDKGKYDVAAGMQKSCEDMLAYYTDLRNKYPSIRLLVNPLAAQVTARLKQPLYKVIDAR</sequence>
<keyword evidence="5" id="KW-0456">Lyase</keyword>
<accession>A0ABM1ERH4</accession>
<dbReference type="InterPro" id="IPR036849">
    <property type="entry name" value="Enolase-like_C_sf"/>
</dbReference>
<dbReference type="Gene3D" id="3.20.20.120">
    <property type="entry name" value="Enolase-like C-terminal domain"/>
    <property type="match status" value="1"/>
</dbReference>
<dbReference type="GeneID" id="106814926"/>
<evidence type="ECO:0000256" key="2">
    <source>
        <dbReference type="ARBA" id="ARBA00009604"/>
    </source>
</evidence>
<comment type="pathway">
    <text evidence="1">Carbohydrate degradation; glycolysis; pyruvate from D-glyceraldehyde 3-phosphate: step 4/5.</text>
</comment>
<reference evidence="10" key="1">
    <citation type="submission" date="2025-08" db="UniProtKB">
        <authorList>
            <consortium name="RefSeq"/>
        </authorList>
    </citation>
    <scope>IDENTIFICATION</scope>
</reference>
<evidence type="ECO:0000256" key="3">
    <source>
        <dbReference type="ARBA" id="ARBA00012058"/>
    </source>
</evidence>